<dbReference type="PROSITE" id="PS51352">
    <property type="entry name" value="THIOREDOXIN_2"/>
    <property type="match status" value="1"/>
</dbReference>
<accession>A0ABY5VZH8</accession>
<evidence type="ECO:0000259" key="1">
    <source>
        <dbReference type="PROSITE" id="PS51352"/>
    </source>
</evidence>
<dbReference type="Pfam" id="PF00578">
    <property type="entry name" value="AhpC-TSA"/>
    <property type="match status" value="1"/>
</dbReference>
<dbReference type="Proteomes" id="UP001059617">
    <property type="component" value="Chromosome"/>
</dbReference>
<dbReference type="InterPro" id="IPR013766">
    <property type="entry name" value="Thioredoxin_domain"/>
</dbReference>
<dbReference type="InterPro" id="IPR036249">
    <property type="entry name" value="Thioredoxin-like_sf"/>
</dbReference>
<gene>
    <name evidence="2" type="ORF">Dfulv_02585</name>
</gene>
<dbReference type="PROSITE" id="PS00194">
    <property type="entry name" value="THIOREDOXIN_1"/>
    <property type="match status" value="1"/>
</dbReference>
<evidence type="ECO:0000313" key="2">
    <source>
        <dbReference type="EMBL" id="UWP83213.1"/>
    </source>
</evidence>
<dbReference type="CDD" id="cd02966">
    <property type="entry name" value="TlpA_like_family"/>
    <property type="match status" value="1"/>
</dbReference>
<dbReference type="InterPro" id="IPR000866">
    <property type="entry name" value="AhpC/TSA"/>
</dbReference>
<reference evidence="2" key="1">
    <citation type="submission" date="2021-04" db="EMBL/GenBank/DDBJ databases">
        <authorList>
            <person name="Hartkoorn R.C."/>
            <person name="Beaudoing E."/>
            <person name="Hot D."/>
        </authorList>
    </citation>
    <scope>NUCLEOTIDE SEQUENCE</scope>
    <source>
        <strain evidence="2">NRRL B-16292</strain>
    </source>
</reference>
<name>A0ABY5VZH8_9ACTN</name>
<proteinExistence type="predicted"/>
<organism evidence="2 3">
    <name type="scientific">Dactylosporangium fulvum</name>
    <dbReference type="NCBI Taxonomy" id="53359"/>
    <lineage>
        <taxon>Bacteria</taxon>
        <taxon>Bacillati</taxon>
        <taxon>Actinomycetota</taxon>
        <taxon>Actinomycetes</taxon>
        <taxon>Micromonosporales</taxon>
        <taxon>Micromonosporaceae</taxon>
        <taxon>Dactylosporangium</taxon>
    </lineage>
</organism>
<protein>
    <submittedName>
        <fullName evidence="2">TlpA family protein disulfide reductase</fullName>
    </submittedName>
</protein>
<sequence>MPFLAAAVVIVGLLCLLDLLLTVGVIRRLREHTEQLGQLSAAGGDSGSLPIGAHVPQFEAGSIDGEPIGLDAADGTVVGFFSTTCEPCKQLLPEFIDYAANLPGGRSRVLAVVVGEDGDGAATAASLSSVAQVVVEHHSGTVATAFRTSTFPTLYVVAPDRQVMVSGHTMDVLRSPATAGAIG</sequence>
<dbReference type="Gene3D" id="3.40.30.10">
    <property type="entry name" value="Glutaredoxin"/>
    <property type="match status" value="1"/>
</dbReference>
<dbReference type="RefSeq" id="WP_259860993.1">
    <property type="nucleotide sequence ID" value="NZ_BAAAST010000024.1"/>
</dbReference>
<evidence type="ECO:0000313" key="3">
    <source>
        <dbReference type="Proteomes" id="UP001059617"/>
    </source>
</evidence>
<dbReference type="SUPFAM" id="SSF52833">
    <property type="entry name" value="Thioredoxin-like"/>
    <property type="match status" value="1"/>
</dbReference>
<dbReference type="InterPro" id="IPR017937">
    <property type="entry name" value="Thioredoxin_CS"/>
</dbReference>
<keyword evidence="3" id="KW-1185">Reference proteome</keyword>
<dbReference type="EMBL" id="CP073720">
    <property type="protein sequence ID" value="UWP83213.1"/>
    <property type="molecule type" value="Genomic_DNA"/>
</dbReference>
<reference evidence="2" key="2">
    <citation type="submission" date="2022-09" db="EMBL/GenBank/DDBJ databases">
        <title>Biosynthetic gene clusters of Dactylosporangioum fulvum.</title>
        <authorList>
            <person name="Caradec T."/>
        </authorList>
    </citation>
    <scope>NUCLEOTIDE SEQUENCE</scope>
    <source>
        <strain evidence="2">NRRL B-16292</strain>
    </source>
</reference>
<feature type="domain" description="Thioredoxin" evidence="1">
    <location>
        <begin position="49"/>
        <end position="183"/>
    </location>
</feature>